<accession>A0A1C3ER91</accession>
<dbReference type="AlphaFoldDB" id="A0A1C3ER91"/>
<feature type="transmembrane region" description="Helical" evidence="1">
    <location>
        <begin position="21"/>
        <end position="44"/>
    </location>
</feature>
<dbReference type="InterPro" id="IPR010425">
    <property type="entry name" value="Caps_synth_GfcC-like_C"/>
</dbReference>
<gene>
    <name evidence="4" type="ORF">A8L45_01580</name>
</gene>
<keyword evidence="1" id="KW-0812">Transmembrane</keyword>
<dbReference type="STRING" id="1080227.A8L45_01580"/>
<dbReference type="Proteomes" id="UP000094936">
    <property type="component" value="Unassembled WGS sequence"/>
</dbReference>
<evidence type="ECO:0000313" key="4">
    <source>
        <dbReference type="EMBL" id="ODA35757.1"/>
    </source>
</evidence>
<evidence type="ECO:0000259" key="3">
    <source>
        <dbReference type="Pfam" id="PF20616"/>
    </source>
</evidence>
<evidence type="ECO:0000313" key="5">
    <source>
        <dbReference type="Proteomes" id="UP000094936"/>
    </source>
</evidence>
<evidence type="ECO:0000256" key="1">
    <source>
        <dbReference type="SAM" id="Phobius"/>
    </source>
</evidence>
<proteinExistence type="predicted"/>
<dbReference type="OrthoDB" id="5814422at2"/>
<keyword evidence="1" id="KW-0472">Membrane</keyword>
<dbReference type="Pfam" id="PF20616">
    <property type="entry name" value="Caps_syn_GfcC_N"/>
    <property type="match status" value="1"/>
</dbReference>
<protein>
    <submittedName>
        <fullName evidence="4">Uncharacterized protein</fullName>
    </submittedName>
</protein>
<reference evidence="4 5" key="1">
    <citation type="submission" date="2016-05" db="EMBL/GenBank/DDBJ databases">
        <title>Genomic Taxonomy of the Vibrionaceae.</title>
        <authorList>
            <person name="Gomez-Gil B."/>
            <person name="Enciso-Ibarra J."/>
        </authorList>
    </citation>
    <scope>NUCLEOTIDE SEQUENCE [LARGE SCALE GENOMIC DNA]</scope>
    <source>
        <strain evidence="4 5">CAIM 1920</strain>
    </source>
</reference>
<keyword evidence="1" id="KW-1133">Transmembrane helix</keyword>
<dbReference type="EMBL" id="LYBM01000002">
    <property type="protein sequence ID" value="ODA35757.1"/>
    <property type="molecule type" value="Genomic_DNA"/>
</dbReference>
<organism evidence="4 5">
    <name type="scientific">Veronia pacifica</name>
    <dbReference type="NCBI Taxonomy" id="1080227"/>
    <lineage>
        <taxon>Bacteria</taxon>
        <taxon>Pseudomonadati</taxon>
        <taxon>Pseudomonadota</taxon>
        <taxon>Gammaproteobacteria</taxon>
        <taxon>Vibrionales</taxon>
        <taxon>Vibrionaceae</taxon>
        <taxon>Veronia</taxon>
    </lineage>
</organism>
<sequence>MLIANNCRCKTRDLIGVFKSLFYCFFFILFIYSIQVNATSINIVHSFSVEKSKIESDQNITLRYLLPPRFARVVTDGKAQLDIQIKADKSKEQSFNGVFWSAAGLFDSSKTGAILSDKQVLVTLLNRLANSQTDLDGFNVFSSDIEQLNRSVFASRIWLDVNYDAARIGPPNNPLLDGNFLLYLPPRPQYISVFGATTGDNDIRWQPGIRLSDIINTAKPHTKLADRSYATVISPNGQQKKVGIAYWNKQELFLAPGSAVYFNYRNISENAEHLNSTFLTLLSNRVPL</sequence>
<feature type="domain" description="Capsule biosynthesis GfcC-like N-terminal" evidence="3">
    <location>
        <begin position="96"/>
        <end position="187"/>
    </location>
</feature>
<dbReference type="Gene3D" id="3.10.560.10">
    <property type="entry name" value="Outer membrane lipoprotein wza domain like"/>
    <property type="match status" value="1"/>
</dbReference>
<name>A0A1C3ER91_9GAMM</name>
<comment type="caution">
    <text evidence="4">The sequence shown here is derived from an EMBL/GenBank/DDBJ whole genome shotgun (WGS) entry which is preliminary data.</text>
</comment>
<dbReference type="Pfam" id="PF06251">
    <property type="entry name" value="Caps_syn_GfcC_C"/>
    <property type="match status" value="1"/>
</dbReference>
<dbReference type="RefSeq" id="WP_068898527.1">
    <property type="nucleotide sequence ID" value="NZ_JBHUIF010000032.1"/>
</dbReference>
<feature type="domain" description="Capsule biosynthesis GfcC-like C-terminal" evidence="2">
    <location>
        <begin position="205"/>
        <end position="287"/>
    </location>
</feature>
<dbReference type="InterPro" id="IPR046459">
    <property type="entry name" value="Caps_syn_GfcC_N"/>
</dbReference>
<evidence type="ECO:0000259" key="2">
    <source>
        <dbReference type="Pfam" id="PF06251"/>
    </source>
</evidence>
<keyword evidence="5" id="KW-1185">Reference proteome</keyword>